<accession>A0A8S1WYY2</accession>
<sequence>MMKKAKKLNWGVGQKFQKSLHIFLKQLGKANTKKAKRLAVGIFGIRMQMIIKFQRLVVDHTMKEVQGLNRVIGQKCQKGFHIILKQLRVVNIKMVKIVVFG</sequence>
<proteinExistence type="predicted"/>
<name>A0A8S1WYY2_PAROT</name>
<evidence type="ECO:0000313" key="2">
    <source>
        <dbReference type="Proteomes" id="UP000683925"/>
    </source>
</evidence>
<protein>
    <submittedName>
        <fullName evidence="1">Uncharacterized protein</fullName>
    </submittedName>
</protein>
<dbReference type="Proteomes" id="UP000683925">
    <property type="component" value="Unassembled WGS sequence"/>
</dbReference>
<evidence type="ECO:0000313" key="1">
    <source>
        <dbReference type="EMBL" id="CAD8193811.1"/>
    </source>
</evidence>
<gene>
    <name evidence="1" type="ORF">POCTA_138.1.T1050126</name>
</gene>
<dbReference type="EMBL" id="CAJJDP010000105">
    <property type="protein sequence ID" value="CAD8193811.1"/>
    <property type="molecule type" value="Genomic_DNA"/>
</dbReference>
<keyword evidence="2" id="KW-1185">Reference proteome</keyword>
<reference evidence="1" key="1">
    <citation type="submission" date="2021-01" db="EMBL/GenBank/DDBJ databases">
        <authorList>
            <consortium name="Genoscope - CEA"/>
            <person name="William W."/>
        </authorList>
    </citation>
    <scope>NUCLEOTIDE SEQUENCE</scope>
</reference>
<organism evidence="1 2">
    <name type="scientific">Paramecium octaurelia</name>
    <dbReference type="NCBI Taxonomy" id="43137"/>
    <lineage>
        <taxon>Eukaryota</taxon>
        <taxon>Sar</taxon>
        <taxon>Alveolata</taxon>
        <taxon>Ciliophora</taxon>
        <taxon>Intramacronucleata</taxon>
        <taxon>Oligohymenophorea</taxon>
        <taxon>Peniculida</taxon>
        <taxon>Parameciidae</taxon>
        <taxon>Paramecium</taxon>
    </lineage>
</organism>
<dbReference type="AlphaFoldDB" id="A0A8S1WYY2"/>
<comment type="caution">
    <text evidence="1">The sequence shown here is derived from an EMBL/GenBank/DDBJ whole genome shotgun (WGS) entry which is preliminary data.</text>
</comment>